<comment type="function">
    <text evidence="5">Catalyzes the interconversion of L-alanine and D-alanine. May also act on other amino acids.</text>
</comment>
<dbReference type="InterPro" id="IPR009006">
    <property type="entry name" value="Ala_racemase/Decarboxylase_C"/>
</dbReference>
<dbReference type="AlphaFoldDB" id="A0A428K8S5"/>
<dbReference type="Gene3D" id="3.40.1390.10">
    <property type="entry name" value="MurE/MurF, N-terminal domain"/>
    <property type="match status" value="1"/>
</dbReference>
<dbReference type="Proteomes" id="UP000270291">
    <property type="component" value="Unassembled WGS sequence"/>
</dbReference>
<dbReference type="FunFam" id="3.20.20.10:FF:000002">
    <property type="entry name" value="Alanine racemase"/>
    <property type="match status" value="1"/>
</dbReference>
<dbReference type="GO" id="GO:0030632">
    <property type="term" value="P:D-alanine biosynthetic process"/>
    <property type="evidence" value="ECO:0007669"/>
    <property type="project" value="UniProtKB-UniRule"/>
</dbReference>
<evidence type="ECO:0000259" key="8">
    <source>
        <dbReference type="SMART" id="SM01005"/>
    </source>
</evidence>
<dbReference type="Pfam" id="PF01168">
    <property type="entry name" value="Ala_racemase_N"/>
    <property type="match status" value="1"/>
</dbReference>
<evidence type="ECO:0000256" key="5">
    <source>
        <dbReference type="HAMAP-Rule" id="MF_01201"/>
    </source>
</evidence>
<evidence type="ECO:0000256" key="6">
    <source>
        <dbReference type="PIRSR" id="PIRSR600821-50"/>
    </source>
</evidence>
<evidence type="ECO:0000256" key="1">
    <source>
        <dbReference type="ARBA" id="ARBA00000316"/>
    </source>
</evidence>
<dbReference type="Gene3D" id="3.20.20.10">
    <property type="entry name" value="Alanine racemase"/>
    <property type="match status" value="1"/>
</dbReference>
<dbReference type="PANTHER" id="PTHR30511">
    <property type="entry name" value="ALANINE RACEMASE"/>
    <property type="match status" value="1"/>
</dbReference>
<evidence type="ECO:0000256" key="2">
    <source>
        <dbReference type="ARBA" id="ARBA00001933"/>
    </source>
</evidence>
<comment type="cofactor">
    <cofactor evidence="2 5 6">
        <name>pyridoxal 5'-phosphate</name>
        <dbReference type="ChEBI" id="CHEBI:597326"/>
    </cofactor>
</comment>
<dbReference type="GO" id="GO:0008784">
    <property type="term" value="F:alanine racemase activity"/>
    <property type="evidence" value="ECO:0007669"/>
    <property type="project" value="UniProtKB-UniRule"/>
</dbReference>
<dbReference type="Gene3D" id="2.40.37.10">
    <property type="entry name" value="Lyase, Ornithine Decarboxylase, Chain A, domain 1"/>
    <property type="match status" value="1"/>
</dbReference>
<dbReference type="Gene3D" id="3.40.1190.10">
    <property type="entry name" value="Mur-like, catalytic domain"/>
    <property type="match status" value="1"/>
</dbReference>
<comment type="catalytic activity">
    <reaction evidence="1 5">
        <text>L-alanine = D-alanine</text>
        <dbReference type="Rhea" id="RHEA:20249"/>
        <dbReference type="ChEBI" id="CHEBI:57416"/>
        <dbReference type="ChEBI" id="CHEBI:57972"/>
        <dbReference type="EC" id="5.1.1.1"/>
    </reaction>
</comment>
<dbReference type="GO" id="GO:0005829">
    <property type="term" value="C:cytosol"/>
    <property type="evidence" value="ECO:0007669"/>
    <property type="project" value="TreeGrafter"/>
</dbReference>
<dbReference type="PRINTS" id="PR00992">
    <property type="entry name" value="ALARACEMASE"/>
</dbReference>
<dbReference type="GO" id="GO:0030170">
    <property type="term" value="F:pyridoxal phosphate binding"/>
    <property type="evidence" value="ECO:0007669"/>
    <property type="project" value="UniProtKB-UniRule"/>
</dbReference>
<feature type="active site" description="Proton acceptor; specific for D-alanine" evidence="5">
    <location>
        <position position="501"/>
    </location>
</feature>
<dbReference type="InterPro" id="IPR036615">
    <property type="entry name" value="Mur_ligase_C_dom_sf"/>
</dbReference>
<dbReference type="SUPFAM" id="SSF53623">
    <property type="entry name" value="MurD-like peptide ligases, catalytic domain"/>
    <property type="match status" value="1"/>
</dbReference>
<dbReference type="SUPFAM" id="SSF50621">
    <property type="entry name" value="Alanine racemase C-terminal domain-like"/>
    <property type="match status" value="1"/>
</dbReference>
<accession>A0A428K8S5</accession>
<dbReference type="InterPro" id="IPR000821">
    <property type="entry name" value="Ala_racemase"/>
</dbReference>
<name>A0A428K8S5_9BACT</name>
<comment type="pathway">
    <text evidence="5">Amino-acid biosynthesis; D-alanine biosynthesis; D-alanine from L-alanine: step 1/1.</text>
</comment>
<dbReference type="SUPFAM" id="SSF51419">
    <property type="entry name" value="PLP-binding barrel"/>
    <property type="match status" value="1"/>
</dbReference>
<dbReference type="SUPFAM" id="SSF53244">
    <property type="entry name" value="MurD-like peptide ligases, peptide-binding domain"/>
    <property type="match status" value="1"/>
</dbReference>
<proteinExistence type="inferred from homology"/>
<evidence type="ECO:0000256" key="7">
    <source>
        <dbReference type="PIRSR" id="PIRSR600821-52"/>
    </source>
</evidence>
<protein>
    <recommendedName>
        <fullName evidence="5">Alanine racemase</fullName>
        <ecNumber evidence="5">5.1.1.1</ecNumber>
    </recommendedName>
</protein>
<evidence type="ECO:0000313" key="9">
    <source>
        <dbReference type="EMBL" id="RSK42886.1"/>
    </source>
</evidence>
<dbReference type="GO" id="GO:0005524">
    <property type="term" value="F:ATP binding"/>
    <property type="evidence" value="ECO:0007669"/>
    <property type="project" value="InterPro"/>
</dbReference>
<dbReference type="CDD" id="cd00430">
    <property type="entry name" value="PLPDE_III_AR"/>
    <property type="match status" value="1"/>
</dbReference>
<comment type="caution">
    <text evidence="9">The sequence shown here is derived from an EMBL/GenBank/DDBJ whole genome shotgun (WGS) entry which is preliminary data.</text>
</comment>
<dbReference type="GO" id="GO:0016881">
    <property type="term" value="F:acid-amino acid ligase activity"/>
    <property type="evidence" value="ECO:0007669"/>
    <property type="project" value="InterPro"/>
</dbReference>
<dbReference type="Gene3D" id="3.90.190.20">
    <property type="entry name" value="Mur ligase, C-terminal domain"/>
    <property type="match status" value="1"/>
</dbReference>
<dbReference type="InterPro" id="IPR036565">
    <property type="entry name" value="Mur-like_cat_sf"/>
</dbReference>
<dbReference type="SUPFAM" id="SSF63418">
    <property type="entry name" value="MurE/MurF N-terminal domain"/>
    <property type="match status" value="1"/>
</dbReference>
<dbReference type="EC" id="5.1.1.1" evidence="5"/>
<dbReference type="RefSeq" id="WP_125438836.1">
    <property type="nucleotide sequence ID" value="NZ_RWIU01000004.1"/>
</dbReference>
<sequence>MLQFSDLPALTGGTLLQLPAAPAAMQRLLLDSRRVETPADSLFLALRGPQHDGHRYLPELYRAGVRQFVVQDDVLLADFPEAGFLRVPDTLAALQTLATHHRRHFPIPVFGITGSNGKTIVKEWLAQLLSPDELICKSPRSYNSQVGVPLSVWELTASHTLGIFEAGISEPGEMARLARIIQPTLGIFTNLGTAHDAGFASPAEKVAEKMRLFEQVDTLFYCADHELIHAAARRQLSPARTTRVAWTRQRARFDAQEADLLITMQEAAADRAVVRVERARPRPQEHTFTLPFADEPSVENALHGLSVLLWRQVPPPEIQQRLDRLQPVAMRLEMKQALHDCYVLDDTYNNDLAGLRLALDALARQARRGRRTLILSDVLESGLAGAELYARVASLLPSHGVERLIGIGPDISRHHAAFQGLQTEFYPDTAAFLAAFQPEQFRQELILVKGARRYGFERIVAAFQQKIHGTVLEVNLDALVHNLNFYRRRLQPGVKLMVMVKAFAYGSGSAEVANLLQFHRADYLAVAYADEGVDLRQHGISLPLMVMNPAPDAFQKLRQYHLEPEIYSFERLHDYLSAAREAAMPAIHLKLDTGMRRLGFAEEDLPELCRLLRENAAHLRVASALTHLAGADEEQHNNFSREQLAAFARMTPQLEAALGYPILQHALNSAGIVRFPEAQHSMVRLGIGLYGVEASGQEPDALRPVSTLRTTISQIKTLPAGHTVGYGRRGQATDHERRIATLAIGYADGYDRRFGNGAGEVLIRGQRAPIVGNVCMDMCMADVTHIADVQAGDAAVIFGENLPLTELAARIGTIPYELLTNVSERVKRVFVAE</sequence>
<dbReference type="NCBIfam" id="TIGR00492">
    <property type="entry name" value="alr"/>
    <property type="match status" value="1"/>
</dbReference>
<dbReference type="PANTHER" id="PTHR30511:SF0">
    <property type="entry name" value="ALANINE RACEMASE, CATABOLIC-RELATED"/>
    <property type="match status" value="1"/>
</dbReference>
<comment type="similarity">
    <text evidence="5">Belongs to the alanine racemase family.</text>
</comment>
<dbReference type="InterPro" id="IPR013221">
    <property type="entry name" value="Mur_ligase_cen"/>
</dbReference>
<dbReference type="Pfam" id="PF00842">
    <property type="entry name" value="Ala_racemase_C"/>
    <property type="match status" value="1"/>
</dbReference>
<feature type="modified residue" description="N6-(pyridoxal phosphate)lysine" evidence="5 6">
    <location>
        <position position="501"/>
    </location>
</feature>
<organism evidence="9 10">
    <name type="scientific">Hymenobacter perfusus</name>
    <dbReference type="NCBI Taxonomy" id="1236770"/>
    <lineage>
        <taxon>Bacteria</taxon>
        <taxon>Pseudomonadati</taxon>
        <taxon>Bacteroidota</taxon>
        <taxon>Cytophagia</taxon>
        <taxon>Cytophagales</taxon>
        <taxon>Hymenobacteraceae</taxon>
        <taxon>Hymenobacter</taxon>
    </lineage>
</organism>
<evidence type="ECO:0000256" key="4">
    <source>
        <dbReference type="ARBA" id="ARBA00023235"/>
    </source>
</evidence>
<dbReference type="InterPro" id="IPR035911">
    <property type="entry name" value="MurE/MurF_N"/>
</dbReference>
<dbReference type="InterPro" id="IPR001608">
    <property type="entry name" value="Ala_racemase_N"/>
</dbReference>
<keyword evidence="10" id="KW-1185">Reference proteome</keyword>
<feature type="binding site" evidence="5 7">
    <location>
        <position position="776"/>
    </location>
    <ligand>
        <name>substrate</name>
    </ligand>
</feature>
<reference evidence="9 10" key="1">
    <citation type="submission" date="2018-12" db="EMBL/GenBank/DDBJ databases">
        <authorList>
            <person name="Feng G."/>
            <person name="Zhu H."/>
        </authorList>
    </citation>
    <scope>NUCLEOTIDE SEQUENCE [LARGE SCALE GENOMIC DNA]</scope>
    <source>
        <strain evidence="9 10">LMG 26000</strain>
    </source>
</reference>
<dbReference type="InterPro" id="IPR029066">
    <property type="entry name" value="PLP-binding_barrel"/>
</dbReference>
<keyword evidence="3 5" id="KW-0663">Pyridoxal phosphate</keyword>
<feature type="binding site" evidence="5 7">
    <location>
        <position position="597"/>
    </location>
    <ligand>
        <name>substrate</name>
    </ligand>
</feature>
<dbReference type="UniPathway" id="UPA00042">
    <property type="reaction ID" value="UER00497"/>
</dbReference>
<dbReference type="InterPro" id="IPR011079">
    <property type="entry name" value="Ala_racemase_C"/>
</dbReference>
<keyword evidence="9" id="KW-0436">Ligase</keyword>
<dbReference type="EMBL" id="RWIU01000004">
    <property type="protein sequence ID" value="RSK42886.1"/>
    <property type="molecule type" value="Genomic_DNA"/>
</dbReference>
<evidence type="ECO:0000256" key="3">
    <source>
        <dbReference type="ARBA" id="ARBA00022898"/>
    </source>
</evidence>
<keyword evidence="4 5" id="KW-0413">Isomerase</keyword>
<dbReference type="OrthoDB" id="9801978at2"/>
<dbReference type="NCBIfam" id="NF008897">
    <property type="entry name" value="PRK11930.1"/>
    <property type="match status" value="1"/>
</dbReference>
<feature type="domain" description="Alanine racemase C-terminal" evidence="8">
    <location>
        <begin position="705"/>
        <end position="831"/>
    </location>
</feature>
<evidence type="ECO:0000313" key="10">
    <source>
        <dbReference type="Proteomes" id="UP000270291"/>
    </source>
</evidence>
<gene>
    <name evidence="9" type="ORF">EI293_13905</name>
</gene>
<feature type="active site" description="Proton acceptor; specific for L-alanine" evidence="5">
    <location>
        <position position="726"/>
    </location>
</feature>
<dbReference type="Pfam" id="PF08245">
    <property type="entry name" value="Mur_ligase_M"/>
    <property type="match status" value="1"/>
</dbReference>
<dbReference type="SMART" id="SM01005">
    <property type="entry name" value="Ala_racemase_C"/>
    <property type="match status" value="1"/>
</dbReference>
<dbReference type="HAMAP" id="MF_01201">
    <property type="entry name" value="Ala_racemase"/>
    <property type="match status" value="1"/>
</dbReference>